<organism evidence="1 2">
    <name type="scientific">Rhodococcus pyridinivorans SB3094</name>
    <dbReference type="NCBI Taxonomy" id="1435356"/>
    <lineage>
        <taxon>Bacteria</taxon>
        <taxon>Bacillati</taxon>
        <taxon>Actinomycetota</taxon>
        <taxon>Actinomycetes</taxon>
        <taxon>Mycobacteriales</taxon>
        <taxon>Nocardiaceae</taxon>
        <taxon>Rhodococcus</taxon>
    </lineage>
</organism>
<keyword evidence="1" id="KW-0614">Plasmid</keyword>
<dbReference type="RefSeq" id="WP_024100244.1">
    <property type="nucleotide sequence ID" value="NC_023144.1"/>
</dbReference>
<dbReference type="HOGENOM" id="CLU_2809652_0_0_11"/>
<dbReference type="Proteomes" id="UP000018781">
    <property type="component" value="Plasmid unnamed"/>
</dbReference>
<dbReference type="EMBL" id="CP006997">
    <property type="protein sequence ID" value="AHD24257.1"/>
    <property type="molecule type" value="Genomic_DNA"/>
</dbReference>
<sequence>MPRSDNRGWCDTDELYQREYLYEITGLPPTRDLPLIAEWPEIGLEPVITHLVLPDSADLADAIIALP</sequence>
<dbReference type="eggNOG" id="ENOG50324BW">
    <property type="taxonomic scope" value="Bacteria"/>
</dbReference>
<proteinExistence type="predicted"/>
<geneLocation type="plasmid" evidence="2">
    <name>1</name>
</geneLocation>
<dbReference type="PATRIC" id="fig|1435356.3.peg.5074"/>
<name>V9XS94_9NOCA</name>
<reference evidence="1 2" key="1">
    <citation type="journal article" date="2014" name="Genome Announc.">
        <title>Complete Genome of Rhodococcus pyridinivorans SB3094, a Methyl-Ethyl-Ketone-Degrading Bacterium Used for Bioaugmentation.</title>
        <authorList>
            <person name="Dueholm M.S."/>
            <person name="Albertsen M."/>
            <person name="D'Imperio S."/>
            <person name="Tale V.P."/>
            <person name="Lewis D."/>
            <person name="Nielsen P.H."/>
            <person name="Nielsen J.L."/>
        </authorList>
    </citation>
    <scope>NUCLEOTIDE SEQUENCE [LARGE SCALE GENOMIC DNA]</scope>
    <source>
        <strain evidence="2">SB3094</strain>
        <plasmid evidence="2">1</plasmid>
    </source>
</reference>
<protein>
    <submittedName>
        <fullName evidence="1">Uncharacterized protein</fullName>
    </submittedName>
</protein>
<dbReference type="GeneID" id="29940038"/>
<accession>V9XS94</accession>
<gene>
    <name evidence="1" type="ORF">Y013_25160</name>
</gene>
<dbReference type="AlphaFoldDB" id="V9XS94"/>
<evidence type="ECO:0000313" key="1">
    <source>
        <dbReference type="EMBL" id="AHD24257.1"/>
    </source>
</evidence>
<evidence type="ECO:0000313" key="2">
    <source>
        <dbReference type="Proteomes" id="UP000018781"/>
    </source>
</evidence>
<dbReference type="KEGG" id="rpy:Y013_25160"/>